<protein>
    <submittedName>
        <fullName evidence="1">Uncharacterized protein</fullName>
    </submittedName>
</protein>
<dbReference type="Proteomes" id="UP000094236">
    <property type="component" value="Unassembled WGS sequence"/>
</dbReference>
<proteinExistence type="predicted"/>
<sequence length="117" mass="12898">MVAIKSLASIRTVSNCFIRISNKNPTSMRAFTAFTNNPLLYSDMSYQRQETDFNYHLNNAVVNNNGDGHTNTAGSQVVIDNAHSKSHPNTSINENFEPVVYSPDTEVHTIAGTAVHN</sequence>
<name>A0A1E4TNH2_PACTA</name>
<dbReference type="AlphaFoldDB" id="A0A1E4TNH2"/>
<organism evidence="1 2">
    <name type="scientific">Pachysolen tannophilus NRRL Y-2460</name>
    <dbReference type="NCBI Taxonomy" id="669874"/>
    <lineage>
        <taxon>Eukaryota</taxon>
        <taxon>Fungi</taxon>
        <taxon>Dikarya</taxon>
        <taxon>Ascomycota</taxon>
        <taxon>Saccharomycotina</taxon>
        <taxon>Pichiomycetes</taxon>
        <taxon>Pachysolenaceae</taxon>
        <taxon>Pachysolen</taxon>
    </lineage>
</organism>
<gene>
    <name evidence="1" type="ORF">PACTADRAFT_51922</name>
</gene>
<evidence type="ECO:0000313" key="1">
    <source>
        <dbReference type="EMBL" id="ODV93316.1"/>
    </source>
</evidence>
<evidence type="ECO:0000313" key="2">
    <source>
        <dbReference type="Proteomes" id="UP000094236"/>
    </source>
</evidence>
<feature type="non-terminal residue" evidence="1">
    <location>
        <position position="117"/>
    </location>
</feature>
<reference evidence="2" key="1">
    <citation type="submission" date="2016-05" db="EMBL/GenBank/DDBJ databases">
        <title>Comparative genomics of biotechnologically important yeasts.</title>
        <authorList>
            <consortium name="DOE Joint Genome Institute"/>
            <person name="Riley R."/>
            <person name="Haridas S."/>
            <person name="Wolfe K.H."/>
            <person name="Lopes M.R."/>
            <person name="Hittinger C.T."/>
            <person name="Goker M."/>
            <person name="Salamov A."/>
            <person name="Wisecaver J."/>
            <person name="Long T.M."/>
            <person name="Aerts A.L."/>
            <person name="Barry K."/>
            <person name="Choi C."/>
            <person name="Clum A."/>
            <person name="Coughlan A.Y."/>
            <person name="Deshpande S."/>
            <person name="Douglass A.P."/>
            <person name="Hanson S.J."/>
            <person name="Klenk H.-P."/>
            <person name="Labutti K."/>
            <person name="Lapidus A."/>
            <person name="Lindquist E."/>
            <person name="Lipzen A."/>
            <person name="Meier-Kolthoff J.P."/>
            <person name="Ohm R.A."/>
            <person name="Otillar R.P."/>
            <person name="Pangilinan J."/>
            <person name="Peng Y."/>
            <person name="Rokas A."/>
            <person name="Rosa C.A."/>
            <person name="Scheuner C."/>
            <person name="Sibirny A.A."/>
            <person name="Slot J.C."/>
            <person name="Stielow J.B."/>
            <person name="Sun H."/>
            <person name="Kurtzman C.P."/>
            <person name="Blackwell M."/>
            <person name="Grigoriev I.V."/>
            <person name="Jeffries T.W."/>
        </authorList>
    </citation>
    <scope>NUCLEOTIDE SEQUENCE [LARGE SCALE GENOMIC DNA]</scope>
    <source>
        <strain evidence="2">NRRL Y-2460</strain>
    </source>
</reference>
<accession>A0A1E4TNH2</accession>
<keyword evidence="2" id="KW-1185">Reference proteome</keyword>
<dbReference type="EMBL" id="KV454018">
    <property type="protein sequence ID" value="ODV93316.1"/>
    <property type="molecule type" value="Genomic_DNA"/>
</dbReference>